<reference evidence="2 3" key="1">
    <citation type="journal article" date="2016" name="Nat. Commun.">
        <title>Thousands of microbial genomes shed light on interconnected biogeochemical processes in an aquifer system.</title>
        <authorList>
            <person name="Anantharaman K."/>
            <person name="Brown C.T."/>
            <person name="Hug L.A."/>
            <person name="Sharon I."/>
            <person name="Castelle C.J."/>
            <person name="Probst A.J."/>
            <person name="Thomas B.C."/>
            <person name="Singh A."/>
            <person name="Wilkins M.J."/>
            <person name="Karaoz U."/>
            <person name="Brodie E.L."/>
            <person name="Williams K.H."/>
            <person name="Hubbard S.S."/>
            <person name="Banfield J.F."/>
        </authorList>
    </citation>
    <scope>NUCLEOTIDE SEQUENCE [LARGE SCALE GENOMIC DNA]</scope>
</reference>
<keyword evidence="1" id="KW-0812">Transmembrane</keyword>
<feature type="transmembrane region" description="Helical" evidence="1">
    <location>
        <begin position="131"/>
        <end position="159"/>
    </location>
</feature>
<accession>A0A1F6VK10</accession>
<organism evidence="2 3">
    <name type="scientific">Candidatus Nomurabacteria bacterium RIFCSPHIGHO2_01_FULL_42_16</name>
    <dbReference type="NCBI Taxonomy" id="1801743"/>
    <lineage>
        <taxon>Bacteria</taxon>
        <taxon>Candidatus Nomuraibacteriota</taxon>
    </lineage>
</organism>
<feature type="transmembrane region" description="Helical" evidence="1">
    <location>
        <begin position="34"/>
        <end position="52"/>
    </location>
</feature>
<gene>
    <name evidence="2" type="ORF">A2824_02035</name>
</gene>
<protein>
    <submittedName>
        <fullName evidence="2">Uncharacterized protein</fullName>
    </submittedName>
</protein>
<name>A0A1F6VK10_9BACT</name>
<dbReference type="STRING" id="1801743.A2824_02035"/>
<keyword evidence="1" id="KW-1133">Transmembrane helix</keyword>
<comment type="caution">
    <text evidence="2">The sequence shown here is derived from an EMBL/GenBank/DDBJ whole genome shotgun (WGS) entry which is preliminary data.</text>
</comment>
<sequence>MKKIYWQIFTPTPSCKTRTEDIIHHRCRASGYSWKVWGFIVFAVFGLFYQTALAETDVSDSPQNSSPVPDVSDISLTKVMEQADNFLKSDSVQKAKDKAAPILAKVDAWRKNQIPKLLKSKENSKPDGAKYFFYAAALKAFSSKSAFYGGAIFLALIVLSRIKKIIF</sequence>
<keyword evidence="1" id="KW-0472">Membrane</keyword>
<proteinExistence type="predicted"/>
<dbReference type="Proteomes" id="UP000178059">
    <property type="component" value="Unassembled WGS sequence"/>
</dbReference>
<evidence type="ECO:0000313" key="2">
    <source>
        <dbReference type="EMBL" id="OGI69908.1"/>
    </source>
</evidence>
<evidence type="ECO:0000313" key="3">
    <source>
        <dbReference type="Proteomes" id="UP000178059"/>
    </source>
</evidence>
<evidence type="ECO:0000256" key="1">
    <source>
        <dbReference type="SAM" id="Phobius"/>
    </source>
</evidence>
<dbReference type="EMBL" id="MFTT01000017">
    <property type="protein sequence ID" value="OGI69908.1"/>
    <property type="molecule type" value="Genomic_DNA"/>
</dbReference>
<dbReference type="AlphaFoldDB" id="A0A1F6VK10"/>